<dbReference type="Proteomes" id="UP001295423">
    <property type="component" value="Unassembled WGS sequence"/>
</dbReference>
<dbReference type="AlphaFoldDB" id="A0AAD2CKU8"/>
<gene>
    <name evidence="1" type="ORF">CYCCA115_LOCUS5770</name>
</gene>
<reference evidence="1" key="1">
    <citation type="submission" date="2023-08" db="EMBL/GenBank/DDBJ databases">
        <authorList>
            <person name="Audoor S."/>
            <person name="Bilcke G."/>
        </authorList>
    </citation>
    <scope>NUCLEOTIDE SEQUENCE</scope>
</reference>
<protein>
    <submittedName>
        <fullName evidence="1">Uncharacterized protein</fullName>
    </submittedName>
</protein>
<sequence length="216" mass="23699">MNQSFFHEAARLNNEGVTALVEGDEDTSIKLLMSTVRMMKQYIASPDQAAALASSSSQQASSCFRSFSTVEVTHAECDEHIFFRQAIMIPSDGDDTTKLDLHVYSAAVIFNLALAHHIQGSKNSRNKAHKLYATIMKLLDERVGHMQSALLLKLACINNMAHIRFESGEFDRVQDGLGELSALLKTTDEVLLEGAEVQGLLMSVLLFKKPKVAAAA</sequence>
<organism evidence="1 2">
    <name type="scientific">Cylindrotheca closterium</name>
    <dbReference type="NCBI Taxonomy" id="2856"/>
    <lineage>
        <taxon>Eukaryota</taxon>
        <taxon>Sar</taxon>
        <taxon>Stramenopiles</taxon>
        <taxon>Ochrophyta</taxon>
        <taxon>Bacillariophyta</taxon>
        <taxon>Bacillariophyceae</taxon>
        <taxon>Bacillariophycidae</taxon>
        <taxon>Bacillariales</taxon>
        <taxon>Bacillariaceae</taxon>
        <taxon>Cylindrotheca</taxon>
    </lineage>
</organism>
<name>A0AAD2CKU8_9STRA</name>
<accession>A0AAD2CKU8</accession>
<dbReference type="EMBL" id="CAKOGP040000668">
    <property type="protein sequence ID" value="CAJ1937692.1"/>
    <property type="molecule type" value="Genomic_DNA"/>
</dbReference>
<evidence type="ECO:0000313" key="2">
    <source>
        <dbReference type="Proteomes" id="UP001295423"/>
    </source>
</evidence>
<proteinExistence type="predicted"/>
<comment type="caution">
    <text evidence="1">The sequence shown here is derived from an EMBL/GenBank/DDBJ whole genome shotgun (WGS) entry which is preliminary data.</text>
</comment>
<keyword evidence="2" id="KW-1185">Reference proteome</keyword>
<evidence type="ECO:0000313" key="1">
    <source>
        <dbReference type="EMBL" id="CAJ1937692.1"/>
    </source>
</evidence>